<gene>
    <name evidence="9" type="primary">folA_2</name>
    <name evidence="9" type="ORF">mvi_63270</name>
</gene>
<accession>A0A8H8X0B3</accession>
<dbReference type="PANTHER" id="PTHR48069">
    <property type="entry name" value="DIHYDROFOLATE REDUCTASE"/>
    <property type="match status" value="1"/>
</dbReference>
<dbReference type="Pfam" id="PF00186">
    <property type="entry name" value="DHFR_1"/>
    <property type="match status" value="1"/>
</dbReference>
<dbReference type="InterPro" id="IPR001796">
    <property type="entry name" value="DHFR_dom"/>
</dbReference>
<dbReference type="AlphaFoldDB" id="A0A8H8X0B3"/>
<comment type="pathway">
    <text evidence="1">Cofactor biosynthesis; tetrahydrofolate biosynthesis; 5,6,7,8-tetrahydrofolate from 7,8-dihydrofolate: step 1/1.</text>
</comment>
<keyword evidence="6" id="KW-0560">Oxidoreductase</keyword>
<dbReference type="GO" id="GO:0050661">
    <property type="term" value="F:NADP binding"/>
    <property type="evidence" value="ECO:0007669"/>
    <property type="project" value="InterPro"/>
</dbReference>
<dbReference type="PRINTS" id="PR00070">
    <property type="entry name" value="DHFR"/>
</dbReference>
<dbReference type="GO" id="GO:0006730">
    <property type="term" value="P:one-carbon metabolic process"/>
    <property type="evidence" value="ECO:0007669"/>
    <property type="project" value="UniProtKB-KW"/>
</dbReference>
<feature type="domain" description="DHFR" evidence="8">
    <location>
        <begin position="3"/>
        <end position="138"/>
    </location>
</feature>
<dbReference type="EC" id="1.5.1.3" evidence="3"/>
<evidence type="ECO:0000259" key="8">
    <source>
        <dbReference type="PROSITE" id="PS51330"/>
    </source>
</evidence>
<keyword evidence="4" id="KW-0554">One-carbon metabolism</keyword>
<sequence>MNNVAIIAAVGRSGQIGMNGVLPWYDGEDLRWFRHVTMGQVLIVGSKTLELLPPLPGRAVFGWGREIDPGQMVASLVEKNPDKMIFIAGGARTYQAFLPFVRTCHITRVDYDGPADTFMPPIWRQTDCGTPGRFQAVS</sequence>
<organism evidence="9 10">
    <name type="scientific">Methylobacterium indicum</name>
    <dbReference type="NCBI Taxonomy" id="1775910"/>
    <lineage>
        <taxon>Bacteria</taxon>
        <taxon>Pseudomonadati</taxon>
        <taxon>Pseudomonadota</taxon>
        <taxon>Alphaproteobacteria</taxon>
        <taxon>Hyphomicrobiales</taxon>
        <taxon>Methylobacteriaceae</taxon>
        <taxon>Methylobacterium</taxon>
    </lineage>
</organism>
<dbReference type="PANTHER" id="PTHR48069:SF3">
    <property type="entry name" value="DIHYDROFOLATE REDUCTASE"/>
    <property type="match status" value="1"/>
</dbReference>
<evidence type="ECO:0000313" key="9">
    <source>
        <dbReference type="EMBL" id="BCM87866.1"/>
    </source>
</evidence>
<evidence type="ECO:0000313" key="10">
    <source>
        <dbReference type="Proteomes" id="UP000663508"/>
    </source>
</evidence>
<dbReference type="CDD" id="cd00209">
    <property type="entry name" value="DHFR"/>
    <property type="match status" value="1"/>
</dbReference>
<dbReference type="GO" id="GO:0046654">
    <property type="term" value="P:tetrahydrofolate biosynthetic process"/>
    <property type="evidence" value="ECO:0007669"/>
    <property type="project" value="UniProtKB-UniPathway"/>
</dbReference>
<dbReference type="GO" id="GO:0046655">
    <property type="term" value="P:folic acid metabolic process"/>
    <property type="evidence" value="ECO:0007669"/>
    <property type="project" value="TreeGrafter"/>
</dbReference>
<proteinExistence type="inferred from homology"/>
<dbReference type="InterPro" id="IPR024072">
    <property type="entry name" value="DHFR-like_dom_sf"/>
</dbReference>
<evidence type="ECO:0000256" key="4">
    <source>
        <dbReference type="ARBA" id="ARBA00022563"/>
    </source>
</evidence>
<keyword evidence="5" id="KW-0521">NADP</keyword>
<dbReference type="GO" id="GO:0046452">
    <property type="term" value="P:dihydrofolate metabolic process"/>
    <property type="evidence" value="ECO:0007669"/>
    <property type="project" value="TreeGrafter"/>
</dbReference>
<evidence type="ECO:0000256" key="5">
    <source>
        <dbReference type="ARBA" id="ARBA00022857"/>
    </source>
</evidence>
<dbReference type="PROSITE" id="PS51330">
    <property type="entry name" value="DHFR_2"/>
    <property type="match status" value="1"/>
</dbReference>
<dbReference type="Proteomes" id="UP000663508">
    <property type="component" value="Plasmid pVL1_2"/>
</dbReference>
<protein>
    <recommendedName>
        <fullName evidence="3">dihydrofolate reductase</fullName>
        <ecNumber evidence="3">1.5.1.3</ecNumber>
    </recommendedName>
</protein>
<comment type="function">
    <text evidence="7">Key enzyme in folate metabolism. Catalyzes an essential reaction for de novo glycine and purine synthesis, and for DNA precursor synthesis.</text>
</comment>
<evidence type="ECO:0000256" key="6">
    <source>
        <dbReference type="ARBA" id="ARBA00023002"/>
    </source>
</evidence>
<name>A0A8H8X0B3_9HYPH</name>
<evidence type="ECO:0000256" key="1">
    <source>
        <dbReference type="ARBA" id="ARBA00004903"/>
    </source>
</evidence>
<dbReference type="RefSeq" id="WP_207183877.1">
    <property type="nucleotide sequence ID" value="NZ_AP024147.1"/>
</dbReference>
<dbReference type="EMBL" id="AP024147">
    <property type="protein sequence ID" value="BCM87866.1"/>
    <property type="molecule type" value="Genomic_DNA"/>
</dbReference>
<reference evidence="9" key="1">
    <citation type="submission" date="2020-11" db="EMBL/GenBank/DDBJ databases">
        <title>Complete genome sequence of a novel pathogenic Methylobacterium strain isolated from rice in Vietnam.</title>
        <authorList>
            <person name="Lai K."/>
            <person name="Okazaki S."/>
            <person name="Higashi K."/>
            <person name="Mori H."/>
            <person name="Toyoda A."/>
            <person name="Kurokawa K."/>
        </authorList>
    </citation>
    <scope>NUCLEOTIDE SEQUENCE</scope>
    <source>
        <strain evidence="9">VL1</strain>
        <plasmid evidence="9">pVL1_2</plasmid>
    </source>
</reference>
<evidence type="ECO:0000256" key="7">
    <source>
        <dbReference type="ARBA" id="ARBA00025067"/>
    </source>
</evidence>
<evidence type="ECO:0000256" key="2">
    <source>
        <dbReference type="ARBA" id="ARBA00009539"/>
    </source>
</evidence>
<dbReference type="Gene3D" id="3.40.430.10">
    <property type="entry name" value="Dihydrofolate Reductase, subunit A"/>
    <property type="match status" value="2"/>
</dbReference>
<comment type="similarity">
    <text evidence="2">Belongs to the dihydrofolate reductase family.</text>
</comment>
<evidence type="ECO:0000256" key="3">
    <source>
        <dbReference type="ARBA" id="ARBA00012856"/>
    </source>
</evidence>
<dbReference type="UniPathway" id="UPA00077">
    <property type="reaction ID" value="UER00158"/>
</dbReference>
<dbReference type="KEGG" id="mind:mvi_63270"/>
<dbReference type="GO" id="GO:0004146">
    <property type="term" value="F:dihydrofolate reductase activity"/>
    <property type="evidence" value="ECO:0007669"/>
    <property type="project" value="UniProtKB-EC"/>
</dbReference>
<keyword evidence="9" id="KW-0614">Plasmid</keyword>
<geneLocation type="plasmid" evidence="9 10">
    <name>pVL1_2</name>
</geneLocation>
<dbReference type="InterPro" id="IPR012259">
    <property type="entry name" value="DHFR"/>
</dbReference>
<dbReference type="SUPFAM" id="SSF53597">
    <property type="entry name" value="Dihydrofolate reductase-like"/>
    <property type="match status" value="1"/>
</dbReference>